<name>A0A4V3UNG0_9EURO</name>
<dbReference type="EMBL" id="SOSA01000450">
    <property type="protein sequence ID" value="THC91074.1"/>
    <property type="molecule type" value="Genomic_DNA"/>
</dbReference>
<dbReference type="VEuPathDB" id="FungiDB:EYZ11_009459"/>
<dbReference type="AlphaFoldDB" id="A0A4V3UNG0"/>
<keyword evidence="2" id="KW-1185">Reference proteome</keyword>
<evidence type="ECO:0000313" key="2">
    <source>
        <dbReference type="Proteomes" id="UP000308092"/>
    </source>
</evidence>
<proteinExistence type="predicted"/>
<organism evidence="1 2">
    <name type="scientific">Aspergillus tanneri</name>
    <dbReference type="NCBI Taxonomy" id="1220188"/>
    <lineage>
        <taxon>Eukaryota</taxon>
        <taxon>Fungi</taxon>
        <taxon>Dikarya</taxon>
        <taxon>Ascomycota</taxon>
        <taxon>Pezizomycotina</taxon>
        <taxon>Eurotiomycetes</taxon>
        <taxon>Eurotiomycetidae</taxon>
        <taxon>Eurotiales</taxon>
        <taxon>Aspergillaceae</taxon>
        <taxon>Aspergillus</taxon>
        <taxon>Aspergillus subgen. Circumdati</taxon>
    </lineage>
</organism>
<accession>A0A4V3UNG0</accession>
<gene>
    <name evidence="1" type="ORF">EYZ11_009459</name>
</gene>
<sequence>MSDNPSSKRSNAEFPPLTANLRDVTSEYVERLTGILRERCIDRANGGALAQG</sequence>
<evidence type="ECO:0000313" key="1">
    <source>
        <dbReference type="EMBL" id="THC91074.1"/>
    </source>
</evidence>
<dbReference type="Proteomes" id="UP000308092">
    <property type="component" value="Unassembled WGS sequence"/>
</dbReference>
<protein>
    <submittedName>
        <fullName evidence="1">Uncharacterized protein</fullName>
    </submittedName>
</protein>
<reference evidence="1 2" key="1">
    <citation type="submission" date="2019-03" db="EMBL/GenBank/DDBJ databases">
        <title>The genome sequence of a newly discovered highly antifungal drug resistant Aspergillus species, Aspergillus tanneri NIH 1004.</title>
        <authorList>
            <person name="Mounaud S."/>
            <person name="Singh I."/>
            <person name="Joardar V."/>
            <person name="Pakala S."/>
            <person name="Pakala S."/>
            <person name="Venepally P."/>
            <person name="Hoover J."/>
            <person name="Nierman W."/>
            <person name="Chung J."/>
            <person name="Losada L."/>
        </authorList>
    </citation>
    <scope>NUCLEOTIDE SEQUENCE [LARGE SCALE GENOMIC DNA]</scope>
    <source>
        <strain evidence="1 2">NIH1004</strain>
    </source>
</reference>
<comment type="caution">
    <text evidence="1">The sequence shown here is derived from an EMBL/GenBank/DDBJ whole genome shotgun (WGS) entry which is preliminary data.</text>
</comment>